<dbReference type="EMBL" id="AEET01000032">
    <property type="protein sequence ID" value="EFM46086.1"/>
    <property type="molecule type" value="Genomic_DNA"/>
</dbReference>
<comment type="caution">
    <text evidence="2">The sequence shown here is derived from an EMBL/GenBank/DDBJ whole genome shotgun (WGS) entry which is preliminary data.</text>
</comment>
<dbReference type="HOGENOM" id="CLU_2437571_0_0_11"/>
<keyword evidence="3" id="KW-1185">Reference proteome</keyword>
<evidence type="ECO:0000259" key="1">
    <source>
        <dbReference type="Pfam" id="PF13443"/>
    </source>
</evidence>
<feature type="domain" description="HTH cro/C1-type" evidence="1">
    <location>
        <begin position="18"/>
        <end position="65"/>
    </location>
</feature>
<protein>
    <recommendedName>
        <fullName evidence="1">HTH cro/C1-type domain-containing protein</fullName>
    </recommendedName>
</protein>
<gene>
    <name evidence="2" type="ORF">HMPREF0580_1408</name>
</gene>
<dbReference type="RefSeq" id="WP_004016731.1">
    <property type="nucleotide sequence ID" value="NZ_GL405260.1"/>
</dbReference>
<evidence type="ECO:0000313" key="2">
    <source>
        <dbReference type="EMBL" id="EFM46086.1"/>
    </source>
</evidence>
<dbReference type="Pfam" id="PF13443">
    <property type="entry name" value="HTH_26"/>
    <property type="match status" value="1"/>
</dbReference>
<dbReference type="AlphaFoldDB" id="E0QR93"/>
<dbReference type="Proteomes" id="UP000003045">
    <property type="component" value="Unassembled WGS sequence"/>
</dbReference>
<sequence length="90" mass="9942">MKPNAFTVDTLISGEVRAEMARQKIGVIDLVAETSLTRNQLNDRINGRYQFSFGELDEVARVLGTSSIKIIQSARERAETQSPTTDRSAA</sequence>
<name>E0QR93_9ACTO</name>
<dbReference type="STRING" id="871571.HMPREF0580_1408"/>
<reference evidence="2" key="1">
    <citation type="submission" date="2010-08" db="EMBL/GenBank/DDBJ databases">
        <authorList>
            <person name="Muzny D."/>
            <person name="Qin X."/>
            <person name="Deng J."/>
            <person name="Jiang H."/>
            <person name="Liu Y."/>
            <person name="Qu J."/>
            <person name="Song X.-Z."/>
            <person name="Zhang L."/>
            <person name="Thornton R."/>
            <person name="Coyle M."/>
            <person name="Francisco L."/>
            <person name="Jackson L."/>
            <person name="Javaid M."/>
            <person name="Korchina V."/>
            <person name="Kovar C."/>
            <person name="Mata R."/>
            <person name="Mathew T."/>
            <person name="Ngo R."/>
            <person name="Nguyen L."/>
            <person name="Nguyen N."/>
            <person name="Okwuonu G."/>
            <person name="Ongeri F."/>
            <person name="Pham C."/>
            <person name="Simmons D."/>
            <person name="Wilczek-Boney K."/>
            <person name="Hale W."/>
            <person name="Jakkamsetti A."/>
            <person name="Pham P."/>
            <person name="Ruth R."/>
            <person name="San Lucas F."/>
            <person name="Warren J."/>
            <person name="Zhang J."/>
            <person name="Zhao Z."/>
            <person name="Zhou C."/>
            <person name="Zhu D."/>
            <person name="Lee S."/>
            <person name="Bess C."/>
            <person name="Blankenburg K."/>
            <person name="Forbes L."/>
            <person name="Fu Q."/>
            <person name="Gubbala S."/>
            <person name="Hirani K."/>
            <person name="Jayaseelan J.C."/>
            <person name="Lara F."/>
            <person name="Munidasa M."/>
            <person name="Palculict T."/>
            <person name="Patil S."/>
            <person name="Pu L.-L."/>
            <person name="Saada N."/>
            <person name="Tang L."/>
            <person name="Weissenberger G."/>
            <person name="Zhu Y."/>
            <person name="Hemphill L."/>
            <person name="Shang Y."/>
            <person name="Youmans B."/>
            <person name="Ayvaz T."/>
            <person name="Ross M."/>
            <person name="Santibanez J."/>
            <person name="Aqrawi P."/>
            <person name="Gross S."/>
            <person name="Joshi V."/>
            <person name="Fowler G."/>
            <person name="Nazareth L."/>
            <person name="Reid J."/>
            <person name="Worley K."/>
            <person name="Petrosino J."/>
            <person name="Highlander S."/>
            <person name="Gibbs R."/>
        </authorList>
    </citation>
    <scope>NUCLEOTIDE SEQUENCE [LARGE SCALE GENOMIC DNA]</scope>
    <source>
        <strain evidence="2">ATCC 35239</strain>
    </source>
</reference>
<proteinExistence type="predicted"/>
<accession>E0QR93</accession>
<organism evidence="2 3">
    <name type="scientific">Mobiluncus mulieris ATCC 35239</name>
    <dbReference type="NCBI Taxonomy" id="871571"/>
    <lineage>
        <taxon>Bacteria</taxon>
        <taxon>Bacillati</taxon>
        <taxon>Actinomycetota</taxon>
        <taxon>Actinomycetes</taxon>
        <taxon>Actinomycetales</taxon>
        <taxon>Actinomycetaceae</taxon>
        <taxon>Mobiluncus</taxon>
    </lineage>
</organism>
<evidence type="ECO:0000313" key="3">
    <source>
        <dbReference type="Proteomes" id="UP000003045"/>
    </source>
</evidence>
<dbReference type="InterPro" id="IPR001387">
    <property type="entry name" value="Cro/C1-type_HTH"/>
</dbReference>